<organism evidence="1 2">
    <name type="scientific">Chitinophaga agrisoli</name>
    <dbReference type="NCBI Taxonomy" id="2607653"/>
    <lineage>
        <taxon>Bacteria</taxon>
        <taxon>Pseudomonadati</taxon>
        <taxon>Bacteroidota</taxon>
        <taxon>Chitinophagia</taxon>
        <taxon>Chitinophagales</taxon>
        <taxon>Chitinophagaceae</taxon>
        <taxon>Chitinophaga</taxon>
    </lineage>
</organism>
<dbReference type="Proteomes" id="UP000324611">
    <property type="component" value="Unassembled WGS sequence"/>
</dbReference>
<name>A0A5B2VMN4_9BACT</name>
<protein>
    <submittedName>
        <fullName evidence="1">Tetratricopeptide repeat protein</fullName>
    </submittedName>
</protein>
<dbReference type="Gene3D" id="1.25.40.10">
    <property type="entry name" value="Tetratricopeptide repeat domain"/>
    <property type="match status" value="1"/>
</dbReference>
<dbReference type="Pfam" id="PF13181">
    <property type="entry name" value="TPR_8"/>
    <property type="match status" value="2"/>
</dbReference>
<reference evidence="1 2" key="2">
    <citation type="submission" date="2019-09" db="EMBL/GenBank/DDBJ databases">
        <authorList>
            <person name="Jin C."/>
        </authorList>
    </citation>
    <scope>NUCLEOTIDE SEQUENCE [LARGE SCALE GENOMIC DNA]</scope>
    <source>
        <strain evidence="1 2">BN140078</strain>
    </source>
</reference>
<comment type="caution">
    <text evidence="1">The sequence shown here is derived from an EMBL/GenBank/DDBJ whole genome shotgun (WGS) entry which is preliminary data.</text>
</comment>
<evidence type="ECO:0000313" key="2">
    <source>
        <dbReference type="Proteomes" id="UP000324611"/>
    </source>
</evidence>
<dbReference type="InterPro" id="IPR011990">
    <property type="entry name" value="TPR-like_helical_dom_sf"/>
</dbReference>
<proteinExistence type="predicted"/>
<keyword evidence="2" id="KW-1185">Reference proteome</keyword>
<dbReference type="InterPro" id="IPR019734">
    <property type="entry name" value="TPR_rpt"/>
</dbReference>
<evidence type="ECO:0000313" key="1">
    <source>
        <dbReference type="EMBL" id="KAA2240331.1"/>
    </source>
</evidence>
<gene>
    <name evidence="1" type="ORF">F0L74_29680</name>
</gene>
<dbReference type="AlphaFoldDB" id="A0A5B2VMN4"/>
<accession>A0A5B2VMN4</accession>
<sequence length="428" mass="47155">MIRRSLIITLSVTLSASLYGQEQKSVLKTAEEAYARKEYAVAGALYSRIAHSKGDKMPIGRWIKMALSYQQIGDFEKASEIYQHIVTRPDRPAGAFFNYGEVLRQLEQYTAAREQYNQFSTANADSLQLKNMALQSCDSAAVWAQQPSAVQLKPVKELNTPGSDMVSGVVKNGLVIMSNGYRSLAMKGNPESHPATDKRTEQPYYKAYLYRQFTADNSNRFLEELSPALFEKYDYHIGPVCLNRTEDTLYATISIQGGAVSGVRLLQLYQSVKQNGQWSSLVLMPGINISGYSSSQAVLSTDGNTLYLVSDRPGGYGQTDLWYAEKQADGSWGQPVNCGNKINTIAAEIFPTINEEGALYFSSKGHPGMGGFDIFRAKGAKASWNTPENMKAPFNSGADDIGLILQDGRGYLSSNKQNGPGKDDIYSF</sequence>
<reference evidence="1 2" key="1">
    <citation type="submission" date="2019-09" db="EMBL/GenBank/DDBJ databases">
        <title>Chitinophaga ginsengihumi sp. nov., isolated from soil of ginseng rhizosphere.</title>
        <authorList>
            <person name="Lee J."/>
        </authorList>
    </citation>
    <scope>NUCLEOTIDE SEQUENCE [LARGE SCALE GENOMIC DNA]</scope>
    <source>
        <strain evidence="1 2">BN140078</strain>
    </source>
</reference>
<dbReference type="SUPFAM" id="SSF48452">
    <property type="entry name" value="TPR-like"/>
    <property type="match status" value="1"/>
</dbReference>
<dbReference type="EMBL" id="VUOC01000004">
    <property type="protein sequence ID" value="KAA2240331.1"/>
    <property type="molecule type" value="Genomic_DNA"/>
</dbReference>